<evidence type="ECO:0000259" key="2">
    <source>
        <dbReference type="Pfam" id="PF14501"/>
    </source>
</evidence>
<sequence length="364" mass="41888">MIITHLSQKKIPILLSMFYVSYLLVSTTIIYQLLDNVLALIEGNYTVMIMFELIILPWVVFYLQTSLLYYFKRYLVYFANHILAKYRFQAAILDVTLLSYIYLRFSDLPNRLLIASVILVVIAAYIYCITLYSQKQAIKLAQAEQLQNLIEYTAQIEELYDKLRHFKHDYKNILLSLEYCLDNDDLAGAKKVYHQAIAPTRSIISPELQLISQLQNISDPALKGILSNKLALALTKKLRVTCEIAQKIKLDPRVTQLDMVRLLSIFMDNAIEASCQVNKGCLDFAFFEHDNEQFIVIRNSTKYEKIELQLLDKVGYTTKNSQGHGYGLANVSAILRDYPFISLNTSSSHYIFQQELIITGGLSR</sequence>
<keyword evidence="1" id="KW-0812">Transmembrane</keyword>
<accession>A0A0R2B4Z8</accession>
<feature type="transmembrane region" description="Helical" evidence="1">
    <location>
        <begin position="12"/>
        <end position="34"/>
    </location>
</feature>
<comment type="caution">
    <text evidence="3">The sequence shown here is derived from an EMBL/GenBank/DDBJ whole genome shotgun (WGS) entry which is preliminary data.</text>
</comment>
<feature type="transmembrane region" description="Helical" evidence="1">
    <location>
        <begin position="111"/>
        <end position="132"/>
    </location>
</feature>
<dbReference type="SUPFAM" id="SSF55874">
    <property type="entry name" value="ATPase domain of HSP90 chaperone/DNA topoisomerase II/histidine kinase"/>
    <property type="match status" value="1"/>
</dbReference>
<dbReference type="Pfam" id="PF14501">
    <property type="entry name" value="HATPase_c_5"/>
    <property type="match status" value="1"/>
</dbReference>
<evidence type="ECO:0000313" key="4">
    <source>
        <dbReference type="Proteomes" id="UP000051612"/>
    </source>
</evidence>
<proteinExistence type="predicted"/>
<evidence type="ECO:0000313" key="3">
    <source>
        <dbReference type="EMBL" id="KRM74383.1"/>
    </source>
</evidence>
<dbReference type="InterPro" id="IPR036890">
    <property type="entry name" value="HATPase_C_sf"/>
</dbReference>
<dbReference type="AlphaFoldDB" id="A0A0R2B4Z8"/>
<dbReference type="PATRIC" id="fig|1423772.3.peg.425"/>
<name>A0A0R2B4Z8_9LACO</name>
<feature type="transmembrane region" description="Helical" evidence="1">
    <location>
        <begin position="46"/>
        <end position="71"/>
    </location>
</feature>
<dbReference type="GO" id="GO:0042802">
    <property type="term" value="F:identical protein binding"/>
    <property type="evidence" value="ECO:0007669"/>
    <property type="project" value="TreeGrafter"/>
</dbReference>
<dbReference type="PANTHER" id="PTHR40448:SF1">
    <property type="entry name" value="TWO-COMPONENT SENSOR HISTIDINE KINASE"/>
    <property type="match status" value="1"/>
</dbReference>
<keyword evidence="1" id="KW-1133">Transmembrane helix</keyword>
<protein>
    <recommendedName>
        <fullName evidence="2">Sensor histidine kinase NatK-like C-terminal domain-containing protein</fullName>
    </recommendedName>
</protein>
<dbReference type="Gene3D" id="3.30.565.10">
    <property type="entry name" value="Histidine kinase-like ATPase, C-terminal domain"/>
    <property type="match status" value="1"/>
</dbReference>
<dbReference type="PANTHER" id="PTHR40448">
    <property type="entry name" value="TWO-COMPONENT SENSOR HISTIDINE KINASE"/>
    <property type="match status" value="1"/>
</dbReference>
<organism evidence="3 4">
    <name type="scientific">Ligilactobacillus murinus DSM 20452 = NBRC 14221</name>
    <dbReference type="NCBI Taxonomy" id="1423772"/>
    <lineage>
        <taxon>Bacteria</taxon>
        <taxon>Bacillati</taxon>
        <taxon>Bacillota</taxon>
        <taxon>Bacilli</taxon>
        <taxon>Lactobacillales</taxon>
        <taxon>Lactobacillaceae</taxon>
        <taxon>Ligilactobacillus</taxon>
    </lineage>
</organism>
<keyword evidence="1" id="KW-0472">Membrane</keyword>
<feature type="domain" description="Sensor histidine kinase NatK-like C-terminal" evidence="2">
    <location>
        <begin position="257"/>
        <end position="358"/>
    </location>
</feature>
<dbReference type="Proteomes" id="UP000051612">
    <property type="component" value="Unassembled WGS sequence"/>
</dbReference>
<reference evidence="3 4" key="1">
    <citation type="journal article" date="2015" name="Genome Announc.">
        <title>Expanding the biotechnology potential of lactobacilli through comparative genomics of 213 strains and associated genera.</title>
        <authorList>
            <person name="Sun Z."/>
            <person name="Harris H.M."/>
            <person name="McCann A."/>
            <person name="Guo C."/>
            <person name="Argimon S."/>
            <person name="Zhang W."/>
            <person name="Yang X."/>
            <person name="Jeffery I.B."/>
            <person name="Cooney J.C."/>
            <person name="Kagawa T.F."/>
            <person name="Liu W."/>
            <person name="Song Y."/>
            <person name="Salvetti E."/>
            <person name="Wrobel A."/>
            <person name="Rasinkangas P."/>
            <person name="Parkhill J."/>
            <person name="Rea M.C."/>
            <person name="O'Sullivan O."/>
            <person name="Ritari J."/>
            <person name="Douillard F.P."/>
            <person name="Paul Ross R."/>
            <person name="Yang R."/>
            <person name="Briner A.E."/>
            <person name="Felis G.E."/>
            <person name="de Vos W.M."/>
            <person name="Barrangou R."/>
            <person name="Klaenhammer T.R."/>
            <person name="Caufield P.W."/>
            <person name="Cui Y."/>
            <person name="Zhang H."/>
            <person name="O'Toole P.W."/>
        </authorList>
    </citation>
    <scope>NUCLEOTIDE SEQUENCE [LARGE SCALE GENOMIC DNA]</scope>
    <source>
        <strain evidence="3 4">DSM 20452</strain>
    </source>
</reference>
<dbReference type="EMBL" id="AYYN01000098">
    <property type="protein sequence ID" value="KRM74383.1"/>
    <property type="molecule type" value="Genomic_DNA"/>
</dbReference>
<evidence type="ECO:0000256" key="1">
    <source>
        <dbReference type="SAM" id="Phobius"/>
    </source>
</evidence>
<dbReference type="InterPro" id="IPR032834">
    <property type="entry name" value="NatK-like_C"/>
</dbReference>
<gene>
    <name evidence="3" type="ORF">FC48_GL000387</name>
</gene>